<evidence type="ECO:0000256" key="1">
    <source>
        <dbReference type="SAM" id="SignalP"/>
    </source>
</evidence>
<organism evidence="2 3">
    <name type="scientific">Coniochaeta hoffmannii</name>
    <dbReference type="NCBI Taxonomy" id="91930"/>
    <lineage>
        <taxon>Eukaryota</taxon>
        <taxon>Fungi</taxon>
        <taxon>Dikarya</taxon>
        <taxon>Ascomycota</taxon>
        <taxon>Pezizomycotina</taxon>
        <taxon>Sordariomycetes</taxon>
        <taxon>Sordariomycetidae</taxon>
        <taxon>Coniochaetales</taxon>
        <taxon>Coniochaetaceae</taxon>
        <taxon>Coniochaeta</taxon>
    </lineage>
</organism>
<protein>
    <submittedName>
        <fullName evidence="2">Uncharacterized protein</fullName>
    </submittedName>
</protein>
<comment type="caution">
    <text evidence="2">The sequence shown here is derived from an EMBL/GenBank/DDBJ whole genome shotgun (WGS) entry which is preliminary data.</text>
</comment>
<accession>A0AA38RG29</accession>
<proteinExistence type="predicted"/>
<keyword evidence="1" id="KW-0732">Signal</keyword>
<evidence type="ECO:0000313" key="3">
    <source>
        <dbReference type="Proteomes" id="UP001174691"/>
    </source>
</evidence>
<keyword evidence="3" id="KW-1185">Reference proteome</keyword>
<feature type="chain" id="PRO_5041204933" evidence="1">
    <location>
        <begin position="16"/>
        <end position="142"/>
    </location>
</feature>
<name>A0AA38RG29_9PEZI</name>
<feature type="signal peptide" evidence="1">
    <location>
        <begin position="1"/>
        <end position="15"/>
    </location>
</feature>
<evidence type="ECO:0000313" key="2">
    <source>
        <dbReference type="EMBL" id="KAJ9129864.1"/>
    </source>
</evidence>
<gene>
    <name evidence="2" type="ORF">NKR19_g10153</name>
</gene>
<dbReference type="Proteomes" id="UP001174691">
    <property type="component" value="Unassembled WGS sequence"/>
</dbReference>
<dbReference type="EMBL" id="JANBVN010000299">
    <property type="protein sequence ID" value="KAJ9129864.1"/>
    <property type="molecule type" value="Genomic_DNA"/>
</dbReference>
<sequence>MKIIVILHLCLAALAAPGLLPPDYSCEWTYSGLYCSFLGITKTITTTGKGGKPTTITTKIRPTPTTITSSICQTFTLATFTTWPPPNLNCGPGFNGPDCRYLGTTITTMINNTPATITTTILPSSYATTRCGVDIVTTVTAT</sequence>
<dbReference type="AlphaFoldDB" id="A0AA38RG29"/>
<reference evidence="2" key="1">
    <citation type="submission" date="2022-07" db="EMBL/GenBank/DDBJ databases">
        <title>Fungi with potential for degradation of polypropylene.</title>
        <authorList>
            <person name="Gostincar C."/>
        </authorList>
    </citation>
    <scope>NUCLEOTIDE SEQUENCE</scope>
    <source>
        <strain evidence="2">EXF-13287</strain>
    </source>
</reference>